<dbReference type="CDD" id="cd06186">
    <property type="entry name" value="NOX_Duox_like_FAD_NADP"/>
    <property type="match status" value="1"/>
</dbReference>
<evidence type="ECO:0000256" key="3">
    <source>
        <dbReference type="ARBA" id="ARBA00022692"/>
    </source>
</evidence>
<name>A0A2N5T0K9_9BASI</name>
<dbReference type="InterPro" id="IPR017927">
    <property type="entry name" value="FAD-bd_FR_type"/>
</dbReference>
<dbReference type="GO" id="GO:0005886">
    <property type="term" value="C:plasma membrane"/>
    <property type="evidence" value="ECO:0007669"/>
    <property type="project" value="TreeGrafter"/>
</dbReference>
<comment type="caution">
    <text evidence="9">The sequence shown here is derived from an EMBL/GenBank/DDBJ whole genome shotgun (WGS) entry which is preliminary data.</text>
</comment>
<evidence type="ECO:0000256" key="1">
    <source>
        <dbReference type="ARBA" id="ARBA00004141"/>
    </source>
</evidence>
<evidence type="ECO:0000256" key="6">
    <source>
        <dbReference type="ARBA" id="ARBA00023136"/>
    </source>
</evidence>
<keyword evidence="5" id="KW-0406">Ion transport</keyword>
<evidence type="ECO:0000259" key="8">
    <source>
        <dbReference type="PROSITE" id="PS51384"/>
    </source>
</evidence>
<gene>
    <name evidence="9" type="ORF">PCASD_13403</name>
</gene>
<protein>
    <recommendedName>
        <fullName evidence="8">FAD-binding FR-type domain-containing protein</fullName>
    </recommendedName>
</protein>
<dbReference type="AlphaFoldDB" id="A0A2N5T0K9"/>
<dbReference type="GO" id="GO:0000293">
    <property type="term" value="F:ferric-chelate reductase activity"/>
    <property type="evidence" value="ECO:0007669"/>
    <property type="project" value="TreeGrafter"/>
</dbReference>
<dbReference type="GO" id="GO:0006826">
    <property type="term" value="P:iron ion transport"/>
    <property type="evidence" value="ECO:0007669"/>
    <property type="project" value="TreeGrafter"/>
</dbReference>
<feature type="transmembrane region" description="Helical" evidence="7">
    <location>
        <begin position="276"/>
        <end position="295"/>
    </location>
</feature>
<evidence type="ECO:0000256" key="7">
    <source>
        <dbReference type="SAM" id="Phobius"/>
    </source>
</evidence>
<dbReference type="SFLD" id="SFLDS00052">
    <property type="entry name" value="Ferric_Reductase_Domain"/>
    <property type="match status" value="1"/>
</dbReference>
<organism evidence="9 10">
    <name type="scientific">Puccinia coronata f. sp. avenae</name>
    <dbReference type="NCBI Taxonomy" id="200324"/>
    <lineage>
        <taxon>Eukaryota</taxon>
        <taxon>Fungi</taxon>
        <taxon>Dikarya</taxon>
        <taxon>Basidiomycota</taxon>
        <taxon>Pucciniomycotina</taxon>
        <taxon>Pucciniomycetes</taxon>
        <taxon>Pucciniales</taxon>
        <taxon>Pucciniaceae</taxon>
        <taxon>Puccinia</taxon>
    </lineage>
</organism>
<accession>A0A2N5T0K9</accession>
<dbReference type="Pfam" id="PF01794">
    <property type="entry name" value="Ferric_reduct"/>
    <property type="match status" value="1"/>
</dbReference>
<feature type="transmembrane region" description="Helical" evidence="7">
    <location>
        <begin position="70"/>
        <end position="87"/>
    </location>
</feature>
<dbReference type="SFLD" id="SFLDG01168">
    <property type="entry name" value="Ferric_reductase_subgroup_(FRE"/>
    <property type="match status" value="1"/>
</dbReference>
<comment type="subcellular location">
    <subcellularLocation>
        <location evidence="1">Membrane</location>
        <topology evidence="1">Multi-pass membrane protein</topology>
    </subcellularLocation>
</comment>
<evidence type="ECO:0000256" key="2">
    <source>
        <dbReference type="ARBA" id="ARBA00022448"/>
    </source>
</evidence>
<dbReference type="PANTHER" id="PTHR32361">
    <property type="entry name" value="FERRIC/CUPRIC REDUCTASE TRANSMEMBRANE COMPONENT"/>
    <property type="match status" value="1"/>
</dbReference>
<dbReference type="PROSITE" id="PS51384">
    <property type="entry name" value="FAD_FR"/>
    <property type="match status" value="1"/>
</dbReference>
<dbReference type="Pfam" id="PF08022">
    <property type="entry name" value="FAD_binding_8"/>
    <property type="match status" value="1"/>
</dbReference>
<keyword evidence="3 7" id="KW-0812">Transmembrane</keyword>
<dbReference type="InterPro" id="IPR013130">
    <property type="entry name" value="Fe3_Rdtase_TM_dom"/>
</dbReference>
<dbReference type="InterPro" id="IPR013112">
    <property type="entry name" value="FAD-bd_8"/>
</dbReference>
<sequence>MSALDIFIHVETLESLASRLLAQVAISQPQAPDSNDPAESAATFAAARMAKMLEGQAIINRWLASLNSHVLGLCVILCLLLGVILMTRRGSQAFHFGWFLYGKPPTDQVFRPVHIPQHPKIFQGHLGVIRQIYGFTFLQNVPLTSNFTFGQLTLSSFFIGMIVILAVLSNSIPTQNPRRFGYLAGANIPFLVLFSMKNNPLALIGKGYEKFNFIHRSIGCVVIACALIHGGLMIRFWSQGMISNLKAFYSGCFMGIMLLLVGITAIPGIRRKFYRLFYFVHVLGYLSVISGGIYHERTLRPYMLAALSLHLLSSGWQVLKWKMLTATLTPLPGKITRVEINGIKTGWKAGHHVRLRVFGNFWHGFQAHPFTIASAASRTGTETNSLILYVKAVGTFTTMLYAKAVTVDGFKDVRPVSQNRFSSGSQAQVQLPSDICDSIIHQDKKQSLAQSKESVGVSGQAENEITANDVVLGFGLPDGVQIDVHIDGPYGGVGWHGLDEFKDIIICTGGSGISFLMAAVSELVSSAKVGGITKKALVIFAVRDWEVAKYFGQLLKIDIKEASMYGLALDVRFFVTEKVDSPIPLGDIKIRWQRPQLDVLVPEFLMDVVGDEGVFLGACGPPGLMAQVRSSVAMIDLKTAKRVGGIKTHFEELGW</sequence>
<dbReference type="InterPro" id="IPR051410">
    <property type="entry name" value="Ferric/Cupric_Reductase"/>
</dbReference>
<dbReference type="Gene3D" id="3.40.50.80">
    <property type="entry name" value="Nucleotide-binding domain of ferredoxin-NADP reductase (FNR) module"/>
    <property type="match status" value="1"/>
</dbReference>
<evidence type="ECO:0000313" key="9">
    <source>
        <dbReference type="EMBL" id="PLW19051.1"/>
    </source>
</evidence>
<feature type="transmembrane region" description="Helical" evidence="7">
    <location>
        <begin position="147"/>
        <end position="168"/>
    </location>
</feature>
<keyword evidence="2" id="KW-0813">Transport</keyword>
<dbReference type="GO" id="GO:0006879">
    <property type="term" value="P:intracellular iron ion homeostasis"/>
    <property type="evidence" value="ECO:0007669"/>
    <property type="project" value="TreeGrafter"/>
</dbReference>
<keyword evidence="4 7" id="KW-1133">Transmembrane helix</keyword>
<proteinExistence type="predicted"/>
<dbReference type="InterPro" id="IPR039261">
    <property type="entry name" value="FNR_nucleotide-bd"/>
</dbReference>
<evidence type="ECO:0000256" key="5">
    <source>
        <dbReference type="ARBA" id="ARBA00023065"/>
    </source>
</evidence>
<dbReference type="GO" id="GO:0015677">
    <property type="term" value="P:copper ion import"/>
    <property type="evidence" value="ECO:0007669"/>
    <property type="project" value="TreeGrafter"/>
</dbReference>
<dbReference type="Proteomes" id="UP000235392">
    <property type="component" value="Unassembled WGS sequence"/>
</dbReference>
<dbReference type="EMBL" id="PGCI01000721">
    <property type="protein sequence ID" value="PLW19051.1"/>
    <property type="molecule type" value="Genomic_DNA"/>
</dbReference>
<feature type="transmembrane region" description="Helical" evidence="7">
    <location>
        <begin position="248"/>
        <end position="269"/>
    </location>
</feature>
<feature type="transmembrane region" description="Helical" evidence="7">
    <location>
        <begin position="217"/>
        <end position="236"/>
    </location>
</feature>
<keyword evidence="6 7" id="KW-0472">Membrane</keyword>
<evidence type="ECO:0000256" key="4">
    <source>
        <dbReference type="ARBA" id="ARBA00022989"/>
    </source>
</evidence>
<dbReference type="SUPFAM" id="SSF52343">
    <property type="entry name" value="Ferredoxin reductase-like, C-terminal NADP-linked domain"/>
    <property type="match status" value="1"/>
</dbReference>
<feature type="domain" description="FAD-binding FR-type" evidence="8">
    <location>
        <begin position="299"/>
        <end position="432"/>
    </location>
</feature>
<reference evidence="9 10" key="1">
    <citation type="submission" date="2017-11" db="EMBL/GenBank/DDBJ databases">
        <title>De novo assembly and phasing of dikaryotic genomes from two isolates of Puccinia coronata f. sp. avenae, the causal agent of oat crown rust.</title>
        <authorList>
            <person name="Miller M.E."/>
            <person name="Zhang Y."/>
            <person name="Omidvar V."/>
            <person name="Sperschneider J."/>
            <person name="Schwessinger B."/>
            <person name="Raley C."/>
            <person name="Palmer J.M."/>
            <person name="Garnica D."/>
            <person name="Upadhyaya N."/>
            <person name="Rathjen J."/>
            <person name="Taylor J.M."/>
            <person name="Park R.F."/>
            <person name="Dodds P.N."/>
            <person name="Hirsch C.D."/>
            <person name="Kianian S.F."/>
            <person name="Figueroa M."/>
        </authorList>
    </citation>
    <scope>NUCLEOTIDE SEQUENCE [LARGE SCALE GENOMIC DNA]</scope>
    <source>
        <strain evidence="9">12SD80</strain>
    </source>
</reference>
<evidence type="ECO:0000313" key="10">
    <source>
        <dbReference type="Proteomes" id="UP000235392"/>
    </source>
</evidence>